<dbReference type="SUPFAM" id="SSF51735">
    <property type="entry name" value="NAD(P)-binding Rossmann-fold domains"/>
    <property type="match status" value="1"/>
</dbReference>
<comment type="similarity">
    <text evidence="1 4">Belongs to the short-chain dehydrogenases/reductases (SDR) family.</text>
</comment>
<dbReference type="EMBL" id="BSYO01000036">
    <property type="protein sequence ID" value="GMH29577.1"/>
    <property type="molecule type" value="Genomic_DNA"/>
</dbReference>
<evidence type="ECO:0000313" key="5">
    <source>
        <dbReference type="EMBL" id="GMH29577.1"/>
    </source>
</evidence>
<name>A0AAD3Y4S6_NEPGR</name>
<evidence type="ECO:0000256" key="4">
    <source>
        <dbReference type="RuleBase" id="RU000363"/>
    </source>
</evidence>
<protein>
    <recommendedName>
        <fullName evidence="7">(+)-neomenthol dehydrogenase-like</fullName>
    </recommendedName>
</protein>
<gene>
    <name evidence="5" type="ORF">Nepgr_031420</name>
</gene>
<comment type="caution">
    <text evidence="5">The sequence shown here is derived from an EMBL/GenBank/DDBJ whole genome shotgun (WGS) entry which is preliminary data.</text>
</comment>
<dbReference type="PANTHER" id="PTHR43490">
    <property type="entry name" value="(+)-NEOMENTHOL DEHYDROGENASE"/>
    <property type="match status" value="1"/>
</dbReference>
<dbReference type="PRINTS" id="PR00081">
    <property type="entry name" value="GDHRDH"/>
</dbReference>
<evidence type="ECO:0008006" key="7">
    <source>
        <dbReference type="Google" id="ProtNLM"/>
    </source>
</evidence>
<dbReference type="Proteomes" id="UP001279734">
    <property type="component" value="Unassembled WGS sequence"/>
</dbReference>
<dbReference type="FunFam" id="3.40.50.720:FF:000312">
    <property type="entry name" value="(+)-neomenthol dehydrogenase"/>
    <property type="match status" value="1"/>
</dbReference>
<dbReference type="InterPro" id="IPR036291">
    <property type="entry name" value="NAD(P)-bd_dom_sf"/>
</dbReference>
<proteinExistence type="inferred from homology"/>
<dbReference type="GO" id="GO:0016020">
    <property type="term" value="C:membrane"/>
    <property type="evidence" value="ECO:0007669"/>
    <property type="project" value="TreeGrafter"/>
</dbReference>
<dbReference type="Gene3D" id="3.40.50.720">
    <property type="entry name" value="NAD(P)-binding Rossmann-like Domain"/>
    <property type="match status" value="1"/>
</dbReference>
<dbReference type="PANTHER" id="PTHR43490:SF98">
    <property type="entry name" value="OS02G0640600 PROTEIN"/>
    <property type="match status" value="1"/>
</dbReference>
<sequence length="306" mass="33319">MAEGAAANFLSTKRYAVVTGSNKGIGFELCKQLASNGVIVVLTSRDEKKGKAALENLSRSSGLSDKLVFHRLDVTEPTSIDSLADFVKTEFGKLDILVNNAGLSGCTVDVDALNASGITPPAEPITWEKYTIQNYELAEECVKTNYYGAKRTIEALIPLLLRSDSPRIVNVSSYMGKFKYQPNEWAKGVLGDTKNLTEERIEEVLDQFLQDFKEGKLAEKGWPSHFSGYKLSKATVNGLTKVMARKYPSICINAVCPGAVQTEMNTLNGVLSVEDGAANFLRLALMPPGGPSGLYFDQKEPASPYE</sequence>
<accession>A0AAD3Y4S6</accession>
<dbReference type="GO" id="GO:0016491">
    <property type="term" value="F:oxidoreductase activity"/>
    <property type="evidence" value="ECO:0007669"/>
    <property type="project" value="UniProtKB-KW"/>
</dbReference>
<dbReference type="InterPro" id="IPR002347">
    <property type="entry name" value="SDR_fam"/>
</dbReference>
<reference evidence="5" key="1">
    <citation type="submission" date="2023-05" db="EMBL/GenBank/DDBJ databases">
        <title>Nepenthes gracilis genome sequencing.</title>
        <authorList>
            <person name="Fukushima K."/>
        </authorList>
    </citation>
    <scope>NUCLEOTIDE SEQUENCE</scope>
    <source>
        <strain evidence="5">SING2019-196</strain>
    </source>
</reference>
<evidence type="ECO:0000256" key="1">
    <source>
        <dbReference type="ARBA" id="ARBA00006484"/>
    </source>
</evidence>
<dbReference type="AlphaFoldDB" id="A0AAD3Y4S6"/>
<organism evidence="5 6">
    <name type="scientific">Nepenthes gracilis</name>
    <name type="common">Slender pitcher plant</name>
    <dbReference type="NCBI Taxonomy" id="150966"/>
    <lineage>
        <taxon>Eukaryota</taxon>
        <taxon>Viridiplantae</taxon>
        <taxon>Streptophyta</taxon>
        <taxon>Embryophyta</taxon>
        <taxon>Tracheophyta</taxon>
        <taxon>Spermatophyta</taxon>
        <taxon>Magnoliopsida</taxon>
        <taxon>eudicotyledons</taxon>
        <taxon>Gunneridae</taxon>
        <taxon>Pentapetalae</taxon>
        <taxon>Caryophyllales</taxon>
        <taxon>Nepenthaceae</taxon>
        <taxon>Nepenthes</taxon>
    </lineage>
</organism>
<dbReference type="PRINTS" id="PR00080">
    <property type="entry name" value="SDRFAMILY"/>
</dbReference>
<dbReference type="Pfam" id="PF00106">
    <property type="entry name" value="adh_short"/>
    <property type="match status" value="2"/>
</dbReference>
<keyword evidence="3" id="KW-0560">Oxidoreductase</keyword>
<keyword evidence="2" id="KW-0521">NADP</keyword>
<evidence type="ECO:0000313" key="6">
    <source>
        <dbReference type="Proteomes" id="UP001279734"/>
    </source>
</evidence>
<evidence type="ECO:0000256" key="2">
    <source>
        <dbReference type="ARBA" id="ARBA00022857"/>
    </source>
</evidence>
<evidence type="ECO:0000256" key="3">
    <source>
        <dbReference type="ARBA" id="ARBA00023002"/>
    </source>
</evidence>
<keyword evidence="6" id="KW-1185">Reference proteome</keyword>